<sequence length="539" mass="61028">MTPALVHLPNGQTLTVTPVFGGLSFKANDLNTHHSTFPPGWTVILNSEDDEEDHQGKNQQDPDTSRAETPAEHSKHHHVHRFRKPTLQHDHIYLSSISNPSSRDFRPASSPTRQIAMMLWATLWWYFHQEEPNPRITNRTSSNTADAGKPKGEWRININREGIFKGKHLLPKLERMGLISCEDSSVGIDADERSGEGWQHMFVSRRSFWQLDARLYLFTLSPVGGNSPFPAGSPYTSRPSSPTREGNFSPVRPESQIESSSSGLWAPLSSASAPFQSSSHLPTYYPPPPTQYTFTNDVRHPIRPKPPRQGETFYTRYVPSVGQYLSFRVASLSAIQSSPKSASPALPTIAAFRNIKGLPTDPGASTPGGPATEELDIDLLHRWMNDSRVNYSWGEAGPRTHQEEFLRTGLKSKHSMPVIGCWDGKPFGYFEIYWVKEDRLARYIGGDVDDWDRGIHCLVGEQEFRGPHRVKIWLSSLVHYCWLADLRTRCVTLEPRVDNEKLARYLVQAGFYKEREISLPHKQSNLMKIKRDAWEAPAL</sequence>
<dbReference type="EMBL" id="ML991802">
    <property type="protein sequence ID" value="KAF2234016.1"/>
    <property type="molecule type" value="Genomic_DNA"/>
</dbReference>
<reference evidence="4" key="1">
    <citation type="journal article" date="2020" name="Stud. Mycol.">
        <title>101 Dothideomycetes genomes: a test case for predicting lifestyles and emergence of pathogens.</title>
        <authorList>
            <person name="Haridas S."/>
            <person name="Albert R."/>
            <person name="Binder M."/>
            <person name="Bloem J."/>
            <person name="Labutti K."/>
            <person name="Salamov A."/>
            <person name="Andreopoulos B."/>
            <person name="Baker S."/>
            <person name="Barry K."/>
            <person name="Bills G."/>
            <person name="Bluhm B."/>
            <person name="Cannon C."/>
            <person name="Castanera R."/>
            <person name="Culley D."/>
            <person name="Daum C."/>
            <person name="Ezra D."/>
            <person name="Gonzalez J."/>
            <person name="Henrissat B."/>
            <person name="Kuo A."/>
            <person name="Liang C."/>
            <person name="Lipzen A."/>
            <person name="Lutzoni F."/>
            <person name="Magnuson J."/>
            <person name="Mondo S."/>
            <person name="Nolan M."/>
            <person name="Ohm R."/>
            <person name="Pangilinan J."/>
            <person name="Park H.-J."/>
            <person name="Ramirez L."/>
            <person name="Alfaro M."/>
            <person name="Sun H."/>
            <person name="Tritt A."/>
            <person name="Yoshinaga Y."/>
            <person name="Zwiers L.-H."/>
            <person name="Turgeon B."/>
            <person name="Goodwin S."/>
            <person name="Spatafora J."/>
            <person name="Crous P."/>
            <person name="Grigoriev I."/>
        </authorList>
    </citation>
    <scope>NUCLEOTIDE SEQUENCE</scope>
    <source>
        <strain evidence="4">Tuck. ex Michener</strain>
    </source>
</reference>
<name>A0A6A6H7F2_VIRVR</name>
<feature type="compositionally biased region" description="Basic and acidic residues" evidence="2">
    <location>
        <begin position="63"/>
        <end position="73"/>
    </location>
</feature>
<gene>
    <name evidence="4" type="ORF">EV356DRAFT_447350</name>
</gene>
<evidence type="ECO:0000256" key="1">
    <source>
        <dbReference type="ARBA" id="ARBA00009893"/>
    </source>
</evidence>
<dbReference type="Gene3D" id="3.40.630.30">
    <property type="match status" value="1"/>
</dbReference>
<dbReference type="InterPro" id="IPR019432">
    <property type="entry name" value="Acyltransferase_MbtK/IucB-like"/>
</dbReference>
<dbReference type="AlphaFoldDB" id="A0A6A6H7F2"/>
<feature type="domain" description="Acyltransferase MbtK/IucB-like conserved" evidence="3">
    <location>
        <begin position="369"/>
        <end position="416"/>
    </location>
</feature>
<dbReference type="PANTHER" id="PTHR31438:SF1">
    <property type="entry name" value="LYSINE N-ACYLTRANSFERASE C17G9.06C-RELATED"/>
    <property type="match status" value="1"/>
</dbReference>
<proteinExistence type="inferred from homology"/>
<dbReference type="InterPro" id="IPR016181">
    <property type="entry name" value="Acyl_CoA_acyltransferase"/>
</dbReference>
<dbReference type="SUPFAM" id="SSF55729">
    <property type="entry name" value="Acyl-CoA N-acyltransferases (Nat)"/>
    <property type="match status" value="1"/>
</dbReference>
<dbReference type="PANTHER" id="PTHR31438">
    <property type="entry name" value="LYSINE N-ACYLTRANSFERASE C17G9.06C-RELATED"/>
    <property type="match status" value="1"/>
</dbReference>
<feature type="region of interest" description="Disordered" evidence="2">
    <location>
        <begin position="49"/>
        <end position="81"/>
    </location>
</feature>
<evidence type="ECO:0000313" key="5">
    <source>
        <dbReference type="Proteomes" id="UP000800092"/>
    </source>
</evidence>
<dbReference type="GO" id="GO:0016410">
    <property type="term" value="F:N-acyltransferase activity"/>
    <property type="evidence" value="ECO:0007669"/>
    <property type="project" value="TreeGrafter"/>
</dbReference>
<organism evidence="4 5">
    <name type="scientific">Viridothelium virens</name>
    <name type="common">Speckled blister lichen</name>
    <name type="synonym">Trypethelium virens</name>
    <dbReference type="NCBI Taxonomy" id="1048519"/>
    <lineage>
        <taxon>Eukaryota</taxon>
        <taxon>Fungi</taxon>
        <taxon>Dikarya</taxon>
        <taxon>Ascomycota</taxon>
        <taxon>Pezizomycotina</taxon>
        <taxon>Dothideomycetes</taxon>
        <taxon>Dothideomycetes incertae sedis</taxon>
        <taxon>Trypetheliales</taxon>
        <taxon>Trypetheliaceae</taxon>
        <taxon>Viridothelium</taxon>
    </lineage>
</organism>
<dbReference type="Pfam" id="PF13523">
    <property type="entry name" value="Acetyltransf_8"/>
    <property type="match status" value="1"/>
</dbReference>
<dbReference type="Proteomes" id="UP000800092">
    <property type="component" value="Unassembled WGS sequence"/>
</dbReference>
<dbReference type="OrthoDB" id="448427at2759"/>
<evidence type="ECO:0000259" key="3">
    <source>
        <dbReference type="SMART" id="SM01006"/>
    </source>
</evidence>
<comment type="similarity">
    <text evidence="1">Belongs to the lysine N-acyltransferase MbtK family.</text>
</comment>
<evidence type="ECO:0000256" key="2">
    <source>
        <dbReference type="SAM" id="MobiDB-lite"/>
    </source>
</evidence>
<feature type="compositionally biased region" description="Low complexity" evidence="2">
    <location>
        <begin position="233"/>
        <end position="244"/>
    </location>
</feature>
<keyword evidence="5" id="KW-1185">Reference proteome</keyword>
<feature type="region of interest" description="Disordered" evidence="2">
    <location>
        <begin position="228"/>
        <end position="256"/>
    </location>
</feature>
<dbReference type="GO" id="GO:0019290">
    <property type="term" value="P:siderophore biosynthetic process"/>
    <property type="evidence" value="ECO:0007669"/>
    <property type="project" value="InterPro"/>
</dbReference>
<feature type="region of interest" description="Disordered" evidence="2">
    <location>
        <begin position="277"/>
        <end position="311"/>
    </location>
</feature>
<dbReference type="SMART" id="SM01006">
    <property type="entry name" value="AlcB"/>
    <property type="match status" value="1"/>
</dbReference>
<accession>A0A6A6H7F2</accession>
<protein>
    <recommendedName>
        <fullName evidence="3">Acyltransferase MbtK/IucB-like conserved domain-containing protein</fullName>
    </recommendedName>
</protein>
<evidence type="ECO:0000313" key="4">
    <source>
        <dbReference type="EMBL" id="KAF2234016.1"/>
    </source>
</evidence>